<dbReference type="EMBL" id="PEOG01000151">
    <property type="protein sequence ID" value="PIM50446.1"/>
    <property type="molecule type" value="Genomic_DNA"/>
</dbReference>
<reference evidence="3 4" key="1">
    <citation type="submission" date="2017-11" db="EMBL/GenBank/DDBJ databases">
        <title>Draft genome sequence of Mitsuaria sp. HWN-4.</title>
        <authorList>
            <person name="Gundlapally S.R."/>
        </authorList>
    </citation>
    <scope>NUCLEOTIDE SEQUENCE [LARGE SCALE GENOMIC DNA]</scope>
    <source>
        <strain evidence="3 4">HWN-4</strain>
    </source>
</reference>
<accession>A0A2G9C203</accession>
<dbReference type="Proteomes" id="UP000231501">
    <property type="component" value="Unassembled WGS sequence"/>
</dbReference>
<protein>
    <recommendedName>
        <fullName evidence="2">Flagellar motor switch protein FliN-like C-terminal domain-containing protein</fullName>
    </recommendedName>
</protein>
<dbReference type="AlphaFoldDB" id="A0A2G9C203"/>
<dbReference type="SUPFAM" id="SSF101801">
    <property type="entry name" value="Surface presentation of antigens (SPOA)"/>
    <property type="match status" value="1"/>
</dbReference>
<comment type="similarity">
    <text evidence="1">Belongs to the FliN/MopA/SpaO family.</text>
</comment>
<dbReference type="GO" id="GO:0050918">
    <property type="term" value="P:positive chemotaxis"/>
    <property type="evidence" value="ECO:0007669"/>
    <property type="project" value="TreeGrafter"/>
</dbReference>
<proteinExistence type="inferred from homology"/>
<keyword evidence="4" id="KW-1185">Reference proteome</keyword>
<evidence type="ECO:0000313" key="4">
    <source>
        <dbReference type="Proteomes" id="UP000231501"/>
    </source>
</evidence>
<dbReference type="GO" id="GO:0009425">
    <property type="term" value="C:bacterial-type flagellum basal body"/>
    <property type="evidence" value="ECO:0007669"/>
    <property type="project" value="InterPro"/>
</dbReference>
<dbReference type="Pfam" id="PF01052">
    <property type="entry name" value="FliMN_C"/>
    <property type="match status" value="1"/>
</dbReference>
<dbReference type="InterPro" id="IPR001543">
    <property type="entry name" value="FliN-like_C"/>
</dbReference>
<dbReference type="GO" id="GO:0003774">
    <property type="term" value="F:cytoskeletal motor activity"/>
    <property type="evidence" value="ECO:0007669"/>
    <property type="project" value="InterPro"/>
</dbReference>
<evidence type="ECO:0000259" key="2">
    <source>
        <dbReference type="Pfam" id="PF01052"/>
    </source>
</evidence>
<dbReference type="InterPro" id="IPR001172">
    <property type="entry name" value="FliN_T3SS_HrcQb"/>
</dbReference>
<organism evidence="3 4">
    <name type="scientific">Roseateles chitinivorans</name>
    <dbReference type="NCBI Taxonomy" id="2917965"/>
    <lineage>
        <taxon>Bacteria</taxon>
        <taxon>Pseudomonadati</taxon>
        <taxon>Pseudomonadota</taxon>
        <taxon>Betaproteobacteria</taxon>
        <taxon>Burkholderiales</taxon>
        <taxon>Sphaerotilaceae</taxon>
        <taxon>Roseateles</taxon>
    </lineage>
</organism>
<sequence>MQATADLDLDASRAHLAAPPRLVDEAAAAAPPLALTAAEGLEHLQVPVSFEIDSARIALGELASLGEGAVIELDVPLPEATVRLVCHGQTLGLGQLVAIGDQLGVRIVRMGLGIASASAGTGVMADAAGPSQGRSS</sequence>
<gene>
    <name evidence="3" type="ORF">CS062_24980</name>
</gene>
<name>A0A2G9C203_9BURK</name>
<dbReference type="PANTHER" id="PTHR30034">
    <property type="entry name" value="FLAGELLAR MOTOR SWITCH PROTEIN FLIM"/>
    <property type="match status" value="1"/>
</dbReference>
<evidence type="ECO:0000256" key="1">
    <source>
        <dbReference type="ARBA" id="ARBA00009226"/>
    </source>
</evidence>
<dbReference type="Gene3D" id="2.30.330.10">
    <property type="entry name" value="SpoA-like"/>
    <property type="match status" value="1"/>
</dbReference>
<dbReference type="InterPro" id="IPR036429">
    <property type="entry name" value="SpoA-like_sf"/>
</dbReference>
<dbReference type="GO" id="GO:0071978">
    <property type="term" value="P:bacterial-type flagellum-dependent swarming motility"/>
    <property type="evidence" value="ECO:0007669"/>
    <property type="project" value="TreeGrafter"/>
</dbReference>
<dbReference type="PANTHER" id="PTHR30034:SF6">
    <property type="entry name" value="YOP PROTEINS TRANSLOCATION PROTEIN Q"/>
    <property type="match status" value="1"/>
</dbReference>
<feature type="domain" description="Flagellar motor switch protein FliN-like C-terminal" evidence="2">
    <location>
        <begin position="41"/>
        <end position="110"/>
    </location>
</feature>
<comment type="caution">
    <text evidence="3">The sequence shown here is derived from an EMBL/GenBank/DDBJ whole genome shotgun (WGS) entry which is preliminary data.</text>
</comment>
<evidence type="ECO:0000313" key="3">
    <source>
        <dbReference type="EMBL" id="PIM50446.1"/>
    </source>
</evidence>
<dbReference type="PRINTS" id="PR00956">
    <property type="entry name" value="FLGMOTORFLIN"/>
</dbReference>